<dbReference type="PANTHER" id="PTHR36504:SF1">
    <property type="entry name" value="LIPOPOLYSACCHARIDE EXPORT SYSTEM PROTEIN LPTA"/>
    <property type="match status" value="1"/>
</dbReference>
<keyword evidence="4" id="KW-0812">Transmembrane</keyword>
<dbReference type="AlphaFoldDB" id="A0A370CJ21"/>
<organism evidence="6 7">
    <name type="scientific">Candidatus Aquirickettsiella gammari</name>
    <dbReference type="NCBI Taxonomy" id="2016198"/>
    <lineage>
        <taxon>Bacteria</taxon>
        <taxon>Pseudomonadati</taxon>
        <taxon>Pseudomonadota</taxon>
        <taxon>Gammaproteobacteria</taxon>
        <taxon>Legionellales</taxon>
        <taxon>Coxiellaceae</taxon>
        <taxon>Candidatus Aquirickettsiella</taxon>
    </lineage>
</organism>
<dbReference type="EMBL" id="NMOS02000007">
    <property type="protein sequence ID" value="RDH40560.1"/>
    <property type="molecule type" value="Genomic_DNA"/>
</dbReference>
<reference evidence="6 7" key="1">
    <citation type="journal article" date="2017" name="Int. J. Syst. Evol. Microbiol.">
        <title>Aquarickettsiella crustaci n. gen. n. sp. (Gammaproteobacteria: Legionellales: Coxiellaceae); a bacterial pathogen of the freshwater crustacean: Gammarus fossarum (Malacostraca: Amphipoda).</title>
        <authorList>
            <person name="Bojko J."/>
            <person name="Dunn A.M."/>
            <person name="Stebbing P.D."/>
            <person name="Van Aerle R."/>
            <person name="Bacela-Spychalska K."/>
            <person name="Bean T.P."/>
            <person name="Stentiford G.D."/>
        </authorList>
    </citation>
    <scope>NUCLEOTIDE SEQUENCE [LARGE SCALE GENOMIC DNA]</scope>
    <source>
        <strain evidence="6">RA15029</strain>
    </source>
</reference>
<evidence type="ECO:0000256" key="2">
    <source>
        <dbReference type="ARBA" id="ARBA00022729"/>
    </source>
</evidence>
<evidence type="ECO:0000256" key="4">
    <source>
        <dbReference type="SAM" id="Phobius"/>
    </source>
</evidence>
<evidence type="ECO:0000256" key="3">
    <source>
        <dbReference type="ARBA" id="ARBA00022764"/>
    </source>
</evidence>
<dbReference type="Pfam" id="PF03968">
    <property type="entry name" value="LptD_N"/>
    <property type="match status" value="1"/>
</dbReference>
<protein>
    <submittedName>
        <fullName evidence="6">Lipopolysaccharide transport periplasmic protein LptA</fullName>
    </submittedName>
</protein>
<evidence type="ECO:0000259" key="5">
    <source>
        <dbReference type="Pfam" id="PF03968"/>
    </source>
</evidence>
<keyword evidence="7" id="KW-1185">Reference proteome</keyword>
<keyword evidence="3" id="KW-0574">Periplasm</keyword>
<feature type="transmembrane region" description="Helical" evidence="4">
    <location>
        <begin position="21"/>
        <end position="39"/>
    </location>
</feature>
<sequence>MGFKMRIQDHLKRKQLKATKDLLLLAILIVTNIYAPAYARQQSPGQTIYFESDTLLYNNETKLGIYQGHIKLTQGARVLTADYATSYSDKKGQIIKVVAIGNPARYCAVIFPNHPQLIATGNTIYYYPLQDYLEAVGNAEIVQGQNHVKGPKINYDFKKKTVGSSISKEGHTQILLAPLQQSIHS</sequence>
<evidence type="ECO:0000313" key="7">
    <source>
        <dbReference type="Proteomes" id="UP000226429"/>
    </source>
</evidence>
<dbReference type="InterPro" id="IPR052037">
    <property type="entry name" value="LPS_export_LptA"/>
</dbReference>
<gene>
    <name evidence="6" type="primary">lptA</name>
    <name evidence="6" type="ORF">CFE62_003440</name>
</gene>
<keyword evidence="4" id="KW-1133">Transmembrane helix</keyword>
<dbReference type="NCBIfam" id="TIGR03002">
    <property type="entry name" value="outer_YhbN_LptA"/>
    <property type="match status" value="1"/>
</dbReference>
<dbReference type="GO" id="GO:0030288">
    <property type="term" value="C:outer membrane-bounded periplasmic space"/>
    <property type="evidence" value="ECO:0007669"/>
    <property type="project" value="TreeGrafter"/>
</dbReference>
<keyword evidence="1" id="KW-0813">Transport</keyword>
<dbReference type="GO" id="GO:0009279">
    <property type="term" value="C:cell outer membrane"/>
    <property type="evidence" value="ECO:0007669"/>
    <property type="project" value="TreeGrafter"/>
</dbReference>
<name>A0A370CJ21_9COXI</name>
<evidence type="ECO:0000313" key="6">
    <source>
        <dbReference type="EMBL" id="RDH40560.1"/>
    </source>
</evidence>
<keyword evidence="4" id="KW-0472">Membrane</keyword>
<reference evidence="6 7" key="2">
    <citation type="journal article" date="2018" name="J. Invertebr. Pathol.">
        <title>'Candidatus Aquirickettsiella gammari' (Gammaproteobacteria: Legionellales: Coxiellaceae): A bacterial pathogen of the freshwater crustacean Gammarus fossarum (Malacostraca: Amphipoda).</title>
        <authorList>
            <person name="Bojko J."/>
            <person name="Dunn A.M."/>
            <person name="Stebbing P.D."/>
            <person name="van Aerle R."/>
            <person name="Bacela-Spychalska K."/>
            <person name="Bean T.P."/>
            <person name="Urrutia A."/>
            <person name="Stentiford G.D."/>
        </authorList>
    </citation>
    <scope>NUCLEOTIDE SEQUENCE [LARGE SCALE GENOMIC DNA]</scope>
    <source>
        <strain evidence="6">RA15029</strain>
    </source>
</reference>
<dbReference type="GO" id="GO:0017089">
    <property type="term" value="F:glycolipid transfer activity"/>
    <property type="evidence" value="ECO:0007669"/>
    <property type="project" value="TreeGrafter"/>
</dbReference>
<dbReference type="GO" id="GO:0015920">
    <property type="term" value="P:lipopolysaccharide transport"/>
    <property type="evidence" value="ECO:0007669"/>
    <property type="project" value="InterPro"/>
</dbReference>
<dbReference type="PANTHER" id="PTHR36504">
    <property type="entry name" value="LIPOPOLYSACCHARIDE EXPORT SYSTEM PROTEIN LPTA"/>
    <property type="match status" value="1"/>
</dbReference>
<dbReference type="InterPro" id="IPR014340">
    <property type="entry name" value="LptA"/>
</dbReference>
<feature type="domain" description="Organic solvent tolerance-like N-terminal" evidence="5">
    <location>
        <begin position="51"/>
        <end position="160"/>
    </location>
</feature>
<comment type="caution">
    <text evidence="6">The sequence shown here is derived from an EMBL/GenBank/DDBJ whole genome shotgun (WGS) entry which is preliminary data.</text>
</comment>
<dbReference type="InterPro" id="IPR005653">
    <property type="entry name" value="OstA-like_N"/>
</dbReference>
<proteinExistence type="predicted"/>
<dbReference type="Proteomes" id="UP000226429">
    <property type="component" value="Unassembled WGS sequence"/>
</dbReference>
<dbReference type="Gene3D" id="2.60.450.10">
    <property type="entry name" value="Lipopolysaccharide (LPS) transport protein A like domain"/>
    <property type="match status" value="1"/>
</dbReference>
<dbReference type="GO" id="GO:0001530">
    <property type="term" value="F:lipopolysaccharide binding"/>
    <property type="evidence" value="ECO:0007669"/>
    <property type="project" value="InterPro"/>
</dbReference>
<evidence type="ECO:0000256" key="1">
    <source>
        <dbReference type="ARBA" id="ARBA00022448"/>
    </source>
</evidence>
<accession>A0A370CJ21</accession>
<keyword evidence="2" id="KW-0732">Signal</keyword>